<reference evidence="6 7" key="1">
    <citation type="submission" date="2024-01" db="EMBL/GenBank/DDBJ databases">
        <title>Genome assemblies of Stephania.</title>
        <authorList>
            <person name="Yang L."/>
        </authorList>
    </citation>
    <scope>NUCLEOTIDE SEQUENCE [LARGE SCALE GENOMIC DNA]</scope>
    <source>
        <strain evidence="6">JXDWG</strain>
        <tissue evidence="6">Leaf</tissue>
    </source>
</reference>
<dbReference type="GO" id="GO:0005524">
    <property type="term" value="F:ATP binding"/>
    <property type="evidence" value="ECO:0007669"/>
    <property type="project" value="UniProtKB-KW"/>
</dbReference>
<dbReference type="FunFam" id="3.30.30.30:FF:000002">
    <property type="entry name" value="Heat shock 70 kDa protein 4"/>
    <property type="match status" value="1"/>
</dbReference>
<dbReference type="GO" id="GO:0005634">
    <property type="term" value="C:nucleus"/>
    <property type="evidence" value="ECO:0007669"/>
    <property type="project" value="TreeGrafter"/>
</dbReference>
<dbReference type="Gene3D" id="1.20.1270.10">
    <property type="match status" value="1"/>
</dbReference>
<feature type="compositionally biased region" description="Basic and acidic residues" evidence="5">
    <location>
        <begin position="539"/>
        <end position="552"/>
    </location>
</feature>
<dbReference type="Gene3D" id="3.90.640.10">
    <property type="entry name" value="Actin, Chain A, domain 4"/>
    <property type="match status" value="1"/>
</dbReference>
<accession>A0AAP0JGI5</accession>
<dbReference type="SUPFAM" id="SSF100934">
    <property type="entry name" value="Heat shock protein 70kD (HSP70), C-terminal subdomain"/>
    <property type="match status" value="1"/>
</dbReference>
<keyword evidence="2" id="KW-0067">ATP-binding</keyword>
<evidence type="ECO:0000256" key="2">
    <source>
        <dbReference type="ARBA" id="ARBA00022840"/>
    </source>
</evidence>
<evidence type="ECO:0000256" key="3">
    <source>
        <dbReference type="ARBA" id="ARBA00023186"/>
    </source>
</evidence>
<dbReference type="AlphaFoldDB" id="A0AAP0JGI5"/>
<dbReference type="PANTHER" id="PTHR45639:SF10">
    <property type="entry name" value="HEAT SHOCK 70 KDA PROTEIN 16 ISOFORM X1"/>
    <property type="match status" value="1"/>
</dbReference>
<evidence type="ECO:0000313" key="7">
    <source>
        <dbReference type="Proteomes" id="UP001419268"/>
    </source>
</evidence>
<comment type="similarity">
    <text evidence="4">Belongs to the heat shock protein 70 (TC 1.A.33) family. HSP110/SSE subfamily.</text>
</comment>
<dbReference type="GO" id="GO:0140662">
    <property type="term" value="F:ATP-dependent protein folding chaperone"/>
    <property type="evidence" value="ECO:0007669"/>
    <property type="project" value="InterPro"/>
</dbReference>
<evidence type="ECO:0000256" key="1">
    <source>
        <dbReference type="ARBA" id="ARBA00022741"/>
    </source>
</evidence>
<name>A0AAP0JGI5_9MAGN</name>
<evidence type="ECO:0000256" key="5">
    <source>
        <dbReference type="SAM" id="MobiDB-lite"/>
    </source>
</evidence>
<dbReference type="FunFam" id="3.30.420.40:FF:000171">
    <property type="entry name" value="Heat shock 70 kDa protein 4"/>
    <property type="match status" value="2"/>
</dbReference>
<dbReference type="Proteomes" id="UP001419268">
    <property type="component" value="Unassembled WGS sequence"/>
</dbReference>
<dbReference type="SUPFAM" id="SSF100920">
    <property type="entry name" value="Heat shock protein 70kD (HSP70), peptide-binding domain"/>
    <property type="match status" value="1"/>
</dbReference>
<dbReference type="PRINTS" id="PR00301">
    <property type="entry name" value="HEATSHOCK70"/>
</dbReference>
<dbReference type="FunFam" id="3.90.640.10:FF:000004">
    <property type="entry name" value="Heat shock 70 kDa protein 4"/>
    <property type="match status" value="1"/>
</dbReference>
<keyword evidence="3" id="KW-0143">Chaperone</keyword>
<keyword evidence="7" id="KW-1185">Reference proteome</keyword>
<evidence type="ECO:0000313" key="6">
    <source>
        <dbReference type="EMBL" id="KAK9133437.1"/>
    </source>
</evidence>
<dbReference type="Gene3D" id="3.30.420.40">
    <property type="match status" value="2"/>
</dbReference>
<dbReference type="GO" id="GO:0005829">
    <property type="term" value="C:cytosol"/>
    <property type="evidence" value="ECO:0007669"/>
    <property type="project" value="TreeGrafter"/>
</dbReference>
<dbReference type="FunFam" id="1.20.1270.10:FF:000002">
    <property type="entry name" value="Heat shock 70 kDa protein 4"/>
    <property type="match status" value="1"/>
</dbReference>
<dbReference type="EMBL" id="JBBNAG010000005">
    <property type="protein sequence ID" value="KAK9133437.1"/>
    <property type="molecule type" value="Genomic_DNA"/>
</dbReference>
<keyword evidence="1" id="KW-0547">Nucleotide-binding</keyword>
<dbReference type="Pfam" id="PF00012">
    <property type="entry name" value="HSP70"/>
    <property type="match status" value="1"/>
</dbReference>
<dbReference type="InterPro" id="IPR029047">
    <property type="entry name" value="HSP70_peptide-bd_sf"/>
</dbReference>
<dbReference type="Gene3D" id="3.30.30.30">
    <property type="match status" value="1"/>
</dbReference>
<dbReference type="InterPro" id="IPR043129">
    <property type="entry name" value="ATPase_NBD"/>
</dbReference>
<comment type="caution">
    <text evidence="6">The sequence shown here is derived from an EMBL/GenBank/DDBJ whole genome shotgun (WGS) entry which is preliminary data.</text>
</comment>
<organism evidence="6 7">
    <name type="scientific">Stephania cephalantha</name>
    <dbReference type="NCBI Taxonomy" id="152367"/>
    <lineage>
        <taxon>Eukaryota</taxon>
        <taxon>Viridiplantae</taxon>
        <taxon>Streptophyta</taxon>
        <taxon>Embryophyta</taxon>
        <taxon>Tracheophyta</taxon>
        <taxon>Spermatophyta</taxon>
        <taxon>Magnoliopsida</taxon>
        <taxon>Ranunculales</taxon>
        <taxon>Menispermaceae</taxon>
        <taxon>Menispermoideae</taxon>
        <taxon>Cissampelideae</taxon>
        <taxon>Stephania</taxon>
    </lineage>
</organism>
<feature type="region of interest" description="Disordered" evidence="5">
    <location>
        <begin position="520"/>
        <end position="562"/>
    </location>
</feature>
<gene>
    <name evidence="6" type="ORF">Scep_012965</name>
</gene>
<dbReference type="Gene3D" id="2.60.34.10">
    <property type="entry name" value="Substrate Binding Domain Of DNAk, Chain A, domain 1"/>
    <property type="match status" value="1"/>
</dbReference>
<evidence type="ECO:0000256" key="4">
    <source>
        <dbReference type="ARBA" id="ARBA00061090"/>
    </source>
</evidence>
<protein>
    <recommendedName>
        <fullName evidence="8">Heat shock 70 kDa protein 16</fullName>
    </recommendedName>
</protein>
<dbReference type="CDD" id="cd24095">
    <property type="entry name" value="ASKHA_NBD_HSP70_AtHsp70-14-like"/>
    <property type="match status" value="1"/>
</dbReference>
<proteinExistence type="inferred from homology"/>
<sequence>MFVKFARGVCVLDVEEMSLVGFDIGNENCVIAATKNRGIDVLLNDESKRETPTVVSFGEKQRFLGVAGAASATTNLKSTISQVKRLIGLNYRQPDVKEELRRFPFETLEGAGGSVLINLQYLGKTQAFTPVQILAMLLSHLKEITEKNLEAPISDCVIGIPSYFTDLERRAYLNAAAIAGLRPLRLMHDCTAMALGYGIYKTDISSVGPTYVVFIDIGHCDTQVSVASFGAGHMRIVSHAFDRCLGGRDFDEVLFDYFATQFKEQYHIDVRSNVRACVRLRTACEKLKKVLSANAVAPLNIECLMDEKDVKGFIKREEFERLSSSLLEKIQIPCVKALSDAGLTAEKIHSVELVGSGSRVPAIARILASIFKREPSRTLNASECVARGCALQCAMLSPVFRVRDYEVQDSFPFSIGLSSEEGPVCTSSNNLLFPKGQPIPSSKILTLHRSSTFHLEAFYADQSDLAPGFPSKFSCFTIGPFQVSDAKKAKVKVKVQLNLHGIVAVESASLLEGQLENTSSVGVTDSNVDEMEMDNPSEGSHETALDHAEEVSHAQQESSPVSAADVIGKGWHSRRSEIQVSETVYGGMTKAELSEAQDKELQLAQQDQIVEQTKDKKNSLESYVYDMRSKLFNTYRSFASDSERESISRSLQQTEEWLYEDGDDESEKVYVGKLEDLKKLVDPIENRYKDEEARAEATRDLLKCIVDNRMAVRELSPRDREEVINECFKAEQWLRERTQQQESLPKNTDPVLWSSDIKRRTEALDKYCSQVCKHILRSIDHLKTEHANDPNQQSRPDSKHD</sequence>
<dbReference type="InterPro" id="IPR013126">
    <property type="entry name" value="Hsp_70_fam"/>
</dbReference>
<dbReference type="PANTHER" id="PTHR45639">
    <property type="entry name" value="HSC70CB, ISOFORM G-RELATED"/>
    <property type="match status" value="1"/>
</dbReference>
<evidence type="ECO:0008006" key="8">
    <source>
        <dbReference type="Google" id="ProtNLM"/>
    </source>
</evidence>
<dbReference type="InterPro" id="IPR029048">
    <property type="entry name" value="HSP70_C_sf"/>
</dbReference>
<dbReference type="SUPFAM" id="SSF53067">
    <property type="entry name" value="Actin-like ATPase domain"/>
    <property type="match status" value="2"/>
</dbReference>